<gene>
    <name evidence="5" type="ORF">VLY81_05100</name>
</gene>
<dbReference type="PANTHER" id="PTHR11748:SF103">
    <property type="entry name" value="GLYCOLATE OXIDASE SUBUNIT GLCE"/>
    <property type="match status" value="1"/>
</dbReference>
<dbReference type="PANTHER" id="PTHR11748">
    <property type="entry name" value="D-LACTATE DEHYDROGENASE"/>
    <property type="match status" value="1"/>
</dbReference>
<dbReference type="SUPFAM" id="SSF56176">
    <property type="entry name" value="FAD-binding/transporter-associated domain-like"/>
    <property type="match status" value="1"/>
</dbReference>
<evidence type="ECO:0000313" key="5">
    <source>
        <dbReference type="EMBL" id="WRP15545.1"/>
    </source>
</evidence>
<dbReference type="Proteomes" id="UP001333102">
    <property type="component" value="Chromosome"/>
</dbReference>
<dbReference type="InterPro" id="IPR016169">
    <property type="entry name" value="FAD-bd_PCMH_sub2"/>
</dbReference>
<dbReference type="PROSITE" id="PS51387">
    <property type="entry name" value="FAD_PCMH"/>
    <property type="match status" value="1"/>
</dbReference>
<keyword evidence="3" id="KW-0560">Oxidoreductase</keyword>
<evidence type="ECO:0000313" key="6">
    <source>
        <dbReference type="Proteomes" id="UP001333102"/>
    </source>
</evidence>
<evidence type="ECO:0000256" key="3">
    <source>
        <dbReference type="ARBA" id="ARBA00023002"/>
    </source>
</evidence>
<reference evidence="6" key="1">
    <citation type="submission" date="2023-12" db="EMBL/GenBank/DDBJ databases">
        <title>Novel isolates from deep terrestrial aquifers shed light on the physiology and ecology of the class Limnochordia.</title>
        <authorList>
            <person name="Karnachuk O.V."/>
            <person name="Lukina A.P."/>
            <person name="Avakyan M.R."/>
            <person name="Kadnikov V."/>
            <person name="Begmatov S."/>
            <person name="Beletsky A.V."/>
            <person name="Mardanov A.V."/>
            <person name="Ravin N.V."/>
        </authorList>
    </citation>
    <scope>NUCLEOTIDE SEQUENCE [LARGE SCALE GENOMIC DNA]</scope>
    <source>
        <strain evidence="6">LN</strain>
    </source>
</reference>
<evidence type="ECO:0000259" key="4">
    <source>
        <dbReference type="PROSITE" id="PS51387"/>
    </source>
</evidence>
<dbReference type="InterPro" id="IPR016164">
    <property type="entry name" value="FAD-linked_Oxase-like_C"/>
</dbReference>
<protein>
    <submittedName>
        <fullName evidence="5">FAD-binding protein</fullName>
    </submittedName>
</protein>
<dbReference type="InterPro" id="IPR006094">
    <property type="entry name" value="Oxid_FAD_bind_N"/>
</dbReference>
<proteinExistence type="predicted"/>
<sequence length="392" mass="41562">MDTSPSPSGPGVLTPRSVEEARELLMASRPVLARGAGTKWAMADPPSGAWLMDMRQLAGIVEYEPAEFTVTARAGTPLRTLVELLASHGQYLPFDPPFVEAGATVGGAVASALSGPGRLRFGGVRDFVLGIRFLDGEGRLVRGGGKVVKNAAGFDLPKLFCGSRGRLGVIVEVTLKVFPAPRAFGTVVVSLDTVEEAAAALRDLARSPLEPHAVDLVPPEAVAGGWERADRPLAPSASRPPTTLLVRVGGSPDALDAWIGRMEARLGRRGLRLHGEAEAALWVRLRDLRWLPPAWRLIRLHLVPSLLSRAERTLGRLGAVRHYSVAGNVGWAAVPSEADWGELVRALQALGAPAMAMRGAPPGGVWVVAPPGEAFARRVKQALDPGQRFGPL</sequence>
<dbReference type="InterPro" id="IPR036318">
    <property type="entry name" value="FAD-bd_PCMH-like_sf"/>
</dbReference>
<name>A0ABZ1BSV9_9FIRM</name>
<dbReference type="EMBL" id="CP141614">
    <property type="protein sequence ID" value="WRP15545.1"/>
    <property type="molecule type" value="Genomic_DNA"/>
</dbReference>
<evidence type="ECO:0000256" key="1">
    <source>
        <dbReference type="ARBA" id="ARBA00022630"/>
    </source>
</evidence>
<keyword evidence="1" id="KW-0285">Flavoprotein</keyword>
<feature type="domain" description="FAD-binding PCMH-type" evidence="4">
    <location>
        <begin position="5"/>
        <end position="180"/>
    </location>
</feature>
<evidence type="ECO:0000256" key="2">
    <source>
        <dbReference type="ARBA" id="ARBA00022827"/>
    </source>
</evidence>
<dbReference type="Gene3D" id="3.30.465.10">
    <property type="match status" value="1"/>
</dbReference>
<keyword evidence="6" id="KW-1185">Reference proteome</keyword>
<organism evidence="5 6">
    <name type="scientific">Geochorda subterranea</name>
    <dbReference type="NCBI Taxonomy" id="3109564"/>
    <lineage>
        <taxon>Bacteria</taxon>
        <taxon>Bacillati</taxon>
        <taxon>Bacillota</taxon>
        <taxon>Limnochordia</taxon>
        <taxon>Limnochordales</taxon>
        <taxon>Geochordaceae</taxon>
        <taxon>Geochorda</taxon>
    </lineage>
</organism>
<dbReference type="SUPFAM" id="SSF55103">
    <property type="entry name" value="FAD-linked oxidases, C-terminal domain"/>
    <property type="match status" value="1"/>
</dbReference>
<dbReference type="RefSeq" id="WP_324669951.1">
    <property type="nucleotide sequence ID" value="NZ_CP141614.1"/>
</dbReference>
<dbReference type="Pfam" id="PF01565">
    <property type="entry name" value="FAD_binding_4"/>
    <property type="match status" value="1"/>
</dbReference>
<accession>A0ABZ1BSV9</accession>
<dbReference type="InterPro" id="IPR016166">
    <property type="entry name" value="FAD-bd_PCMH"/>
</dbReference>
<keyword evidence="2" id="KW-0274">FAD</keyword>